<evidence type="ECO:0000313" key="3">
    <source>
        <dbReference type="Proteomes" id="UP001596002"/>
    </source>
</evidence>
<dbReference type="InterPro" id="IPR027417">
    <property type="entry name" value="P-loop_NTPase"/>
</dbReference>
<comment type="caution">
    <text evidence="2">The sequence shown here is derived from an EMBL/GenBank/DDBJ whole genome shotgun (WGS) entry which is preliminary data.</text>
</comment>
<dbReference type="Proteomes" id="UP001596002">
    <property type="component" value="Unassembled WGS sequence"/>
</dbReference>
<dbReference type="InterPro" id="IPR050625">
    <property type="entry name" value="ParA/MinD_ATPase"/>
</dbReference>
<dbReference type="EMBL" id="JBHSHC010000093">
    <property type="protein sequence ID" value="MFC4767939.1"/>
    <property type="molecule type" value="Genomic_DNA"/>
</dbReference>
<gene>
    <name evidence="2" type="ORF">ACFO8Q_11300</name>
</gene>
<accession>A0ABV9Q273</accession>
<dbReference type="Pfam" id="PF13614">
    <property type="entry name" value="AAA_31"/>
    <property type="match status" value="1"/>
</dbReference>
<dbReference type="Gene3D" id="3.40.50.2300">
    <property type="match status" value="1"/>
</dbReference>
<dbReference type="RefSeq" id="WP_380025859.1">
    <property type="nucleotide sequence ID" value="NZ_JBHSHC010000093.1"/>
</dbReference>
<sequence>MTLHWFGLVDNVKSVTTVHSAVSRTGNSVHWYTEANELQDQLSFSEGAVVFLKTSLAYNAYELCRELSAAYPYISIVLLVPAEELDLKKAMHAGAIDAVVLPSQEAEVIQAAREAESAVRLKMARIQPDTPEAPKADGRVVTICGTKGGVGKTTLTVNLAVAFSKSNLKVGVLDLDLQFGDITILFDSQPKRTIYEWVKEEYEHSRGNLDRYMIRHSSGVEILSAPLRPEFAEVVTGEHVGIIIGELRRRYDLVLIDTPPSLVETGLVALDNSADILLVASVDLPTLKNSKLCIETLESLGMKDKIKLVLNRDTKIDGITAGTVENVLGMPIYSRIPSEGKVVVASVNKGIPFVLSNPRSAVAKSVFSCAAKLQSQQRSTNKASVKKVPKKSMLARLLTR</sequence>
<name>A0ABV9Q273_9BACL</name>
<proteinExistence type="predicted"/>
<evidence type="ECO:0000259" key="1">
    <source>
        <dbReference type="Pfam" id="PF13614"/>
    </source>
</evidence>
<dbReference type="InterPro" id="IPR025669">
    <property type="entry name" value="AAA_dom"/>
</dbReference>
<feature type="domain" description="AAA" evidence="1">
    <location>
        <begin position="139"/>
        <end position="283"/>
    </location>
</feature>
<protein>
    <submittedName>
        <fullName evidence="2">CpaE family protein</fullName>
    </submittedName>
</protein>
<dbReference type="Gene3D" id="3.40.50.300">
    <property type="entry name" value="P-loop containing nucleotide triphosphate hydrolases"/>
    <property type="match status" value="1"/>
</dbReference>
<reference evidence="3" key="1">
    <citation type="journal article" date="2019" name="Int. J. Syst. Evol. Microbiol.">
        <title>The Global Catalogue of Microorganisms (GCM) 10K type strain sequencing project: providing services to taxonomists for standard genome sequencing and annotation.</title>
        <authorList>
            <consortium name="The Broad Institute Genomics Platform"/>
            <consortium name="The Broad Institute Genome Sequencing Center for Infectious Disease"/>
            <person name="Wu L."/>
            <person name="Ma J."/>
        </authorList>
    </citation>
    <scope>NUCLEOTIDE SEQUENCE [LARGE SCALE GENOMIC DNA]</scope>
    <source>
        <strain evidence="3">WYCCWR 12678</strain>
    </source>
</reference>
<dbReference type="PANTHER" id="PTHR43384:SF13">
    <property type="entry name" value="SLR0110 PROTEIN"/>
    <property type="match status" value="1"/>
</dbReference>
<dbReference type="PANTHER" id="PTHR43384">
    <property type="entry name" value="SEPTUM SITE-DETERMINING PROTEIN MIND HOMOLOG, CHLOROPLASTIC-RELATED"/>
    <property type="match status" value="1"/>
</dbReference>
<organism evidence="2 3">
    <name type="scientific">Effusibacillus consociatus</name>
    <dbReference type="NCBI Taxonomy" id="1117041"/>
    <lineage>
        <taxon>Bacteria</taxon>
        <taxon>Bacillati</taxon>
        <taxon>Bacillota</taxon>
        <taxon>Bacilli</taxon>
        <taxon>Bacillales</taxon>
        <taxon>Alicyclobacillaceae</taxon>
        <taxon>Effusibacillus</taxon>
    </lineage>
</organism>
<dbReference type="SUPFAM" id="SSF52540">
    <property type="entry name" value="P-loop containing nucleoside triphosphate hydrolases"/>
    <property type="match status" value="1"/>
</dbReference>
<keyword evidence="3" id="KW-1185">Reference proteome</keyword>
<evidence type="ECO:0000313" key="2">
    <source>
        <dbReference type="EMBL" id="MFC4767939.1"/>
    </source>
</evidence>